<dbReference type="PANTHER" id="PTHR23502:SF186">
    <property type="entry name" value="MAJOR FACILITATOR SUPERFAMILY (MFS) PROFILE DOMAIN-CONTAINING PROTEIN"/>
    <property type="match status" value="1"/>
</dbReference>
<dbReference type="InterPro" id="IPR011701">
    <property type="entry name" value="MFS"/>
</dbReference>
<dbReference type="PANTHER" id="PTHR23502">
    <property type="entry name" value="MAJOR FACILITATOR SUPERFAMILY"/>
    <property type="match status" value="1"/>
</dbReference>
<organism evidence="10 11">
    <name type="scientific">Didymella pomorum</name>
    <dbReference type="NCBI Taxonomy" id="749634"/>
    <lineage>
        <taxon>Eukaryota</taxon>
        <taxon>Fungi</taxon>
        <taxon>Dikarya</taxon>
        <taxon>Ascomycota</taxon>
        <taxon>Pezizomycotina</taxon>
        <taxon>Dothideomycetes</taxon>
        <taxon>Pleosporomycetidae</taxon>
        <taxon>Pleosporales</taxon>
        <taxon>Pleosporineae</taxon>
        <taxon>Didymellaceae</taxon>
        <taxon>Didymella</taxon>
    </lineage>
</organism>
<evidence type="ECO:0000256" key="5">
    <source>
        <dbReference type="ARBA" id="ARBA00022989"/>
    </source>
</evidence>
<evidence type="ECO:0000313" key="11">
    <source>
        <dbReference type="Proteomes" id="UP001140510"/>
    </source>
</evidence>
<evidence type="ECO:0000256" key="2">
    <source>
        <dbReference type="ARBA" id="ARBA00022448"/>
    </source>
</evidence>
<dbReference type="InterPro" id="IPR005829">
    <property type="entry name" value="Sugar_transporter_CS"/>
</dbReference>
<dbReference type="PROSITE" id="PS00216">
    <property type="entry name" value="SUGAR_TRANSPORT_1"/>
    <property type="match status" value="1"/>
</dbReference>
<dbReference type="Pfam" id="PF07690">
    <property type="entry name" value="MFS_1"/>
    <property type="match status" value="1"/>
</dbReference>
<keyword evidence="5 8" id="KW-1133">Transmembrane helix</keyword>
<feature type="domain" description="Major facilitator superfamily (MFS) profile" evidence="9">
    <location>
        <begin position="53"/>
        <end position="480"/>
    </location>
</feature>
<comment type="caution">
    <text evidence="10">The sequence shown here is derived from an EMBL/GenBank/DDBJ whole genome shotgun (WGS) entry which is preliminary data.</text>
</comment>
<feature type="transmembrane region" description="Helical" evidence="8">
    <location>
        <begin position="94"/>
        <end position="112"/>
    </location>
</feature>
<dbReference type="AlphaFoldDB" id="A0A9W9DA64"/>
<evidence type="ECO:0000259" key="9">
    <source>
        <dbReference type="PROSITE" id="PS50850"/>
    </source>
</evidence>
<keyword evidence="6 8" id="KW-0472">Membrane</keyword>
<feature type="transmembrane region" description="Helical" evidence="8">
    <location>
        <begin position="51"/>
        <end position="74"/>
    </location>
</feature>
<dbReference type="GO" id="GO:0140115">
    <property type="term" value="P:export across plasma membrane"/>
    <property type="evidence" value="ECO:0007669"/>
    <property type="project" value="UniProtKB-ARBA"/>
</dbReference>
<dbReference type="EMBL" id="JAPEVA010000010">
    <property type="protein sequence ID" value="KAJ4409812.1"/>
    <property type="molecule type" value="Genomic_DNA"/>
</dbReference>
<dbReference type="GO" id="GO:0005886">
    <property type="term" value="C:plasma membrane"/>
    <property type="evidence" value="ECO:0007669"/>
    <property type="project" value="UniProtKB-SubCell"/>
</dbReference>
<keyword evidence="2" id="KW-0813">Transport</keyword>
<evidence type="ECO:0000256" key="1">
    <source>
        <dbReference type="ARBA" id="ARBA00004651"/>
    </source>
</evidence>
<keyword evidence="4 8" id="KW-0812">Transmembrane</keyword>
<keyword evidence="11" id="KW-1185">Reference proteome</keyword>
<dbReference type="InterPro" id="IPR020846">
    <property type="entry name" value="MFS_dom"/>
</dbReference>
<evidence type="ECO:0000313" key="10">
    <source>
        <dbReference type="EMBL" id="KAJ4409812.1"/>
    </source>
</evidence>
<feature type="transmembrane region" description="Helical" evidence="8">
    <location>
        <begin position="209"/>
        <end position="229"/>
    </location>
</feature>
<dbReference type="GO" id="GO:0042908">
    <property type="term" value="P:xenobiotic transport"/>
    <property type="evidence" value="ECO:0007669"/>
    <property type="project" value="UniProtKB-ARBA"/>
</dbReference>
<feature type="transmembrane region" description="Helical" evidence="8">
    <location>
        <begin position="436"/>
        <end position="459"/>
    </location>
</feature>
<feature type="transmembrane region" description="Helical" evidence="8">
    <location>
        <begin position="402"/>
        <end position="424"/>
    </location>
</feature>
<dbReference type="Gene3D" id="1.20.1250.20">
    <property type="entry name" value="MFS general substrate transporter like domains"/>
    <property type="match status" value="1"/>
</dbReference>
<proteinExistence type="inferred from homology"/>
<dbReference type="InterPro" id="IPR036259">
    <property type="entry name" value="MFS_trans_sf"/>
</dbReference>
<feature type="transmembrane region" description="Helical" evidence="8">
    <location>
        <begin position="379"/>
        <end position="396"/>
    </location>
</feature>
<gene>
    <name evidence="10" type="ORF">N0V91_002286</name>
</gene>
<sequence length="480" mass="52286">MSTASIAFTEDAPPEHLPVVHDRCVILSEKCIWEHERDSLNPINWDSTQKWLNVLLIVMQAILSPIASTILAIGAGEIAKEFKLESTKLPALPTAVYVLGIGSGPLAMAPLSEIYGRRSVYLSSLVCFTLLNVGCALSPNIAVLSILRFFSGIAGSAGPSLSAGSIGDMFIVEQRGRPQALVSFGPVFGPVLGGVIAGFIVYHTGGWRWLLWTVSIAAGAVTIAVTIFLRETYGPYLLTKKARALSRRTPDVDYQTVNAKPNLSATRLLTNSLGRPMKMLVTSPILAFMAVYQSLIYGILYLHLITILLLFGPDPLYGLYTYGFTSGKTGLAYLGAGSGAFIGMMITAKFMNRSFAAQLAKQIQKTGDSTPTPEMRIPFLQLGMLFVPFGLIIFAWTAGRVHWAACLTGAFIFGIGMLMGYVCIQSYLVDCFGEYSASALAAVIVVRCPITFLFCLFGFELYKKLDYDWSVHPLCLRYLR</sequence>
<feature type="transmembrane region" description="Helical" evidence="8">
    <location>
        <begin position="184"/>
        <end position="203"/>
    </location>
</feature>
<evidence type="ECO:0000256" key="7">
    <source>
        <dbReference type="ARBA" id="ARBA00038459"/>
    </source>
</evidence>
<dbReference type="OrthoDB" id="6770063at2759"/>
<protein>
    <recommendedName>
        <fullName evidence="9">Major facilitator superfamily (MFS) profile domain-containing protein</fullName>
    </recommendedName>
</protein>
<dbReference type="Proteomes" id="UP001140510">
    <property type="component" value="Unassembled WGS sequence"/>
</dbReference>
<dbReference type="GO" id="GO:0022857">
    <property type="term" value="F:transmembrane transporter activity"/>
    <property type="evidence" value="ECO:0007669"/>
    <property type="project" value="InterPro"/>
</dbReference>
<dbReference type="SUPFAM" id="SSF103473">
    <property type="entry name" value="MFS general substrate transporter"/>
    <property type="match status" value="1"/>
</dbReference>
<feature type="transmembrane region" description="Helical" evidence="8">
    <location>
        <begin position="285"/>
        <end position="311"/>
    </location>
</feature>
<evidence type="ECO:0000256" key="6">
    <source>
        <dbReference type="ARBA" id="ARBA00023136"/>
    </source>
</evidence>
<feature type="transmembrane region" description="Helical" evidence="8">
    <location>
        <begin position="331"/>
        <end position="351"/>
    </location>
</feature>
<evidence type="ECO:0000256" key="4">
    <source>
        <dbReference type="ARBA" id="ARBA00022692"/>
    </source>
</evidence>
<reference evidence="10" key="1">
    <citation type="submission" date="2022-10" db="EMBL/GenBank/DDBJ databases">
        <title>Tapping the CABI collections for fungal endophytes: first genome assemblies for Collariella, Neodidymelliopsis, Ascochyta clinopodiicola, Didymella pomorum, Didymosphaeria variabile, Neocosmospora piperis and Neocucurbitaria cava.</title>
        <authorList>
            <person name="Hill R."/>
        </authorList>
    </citation>
    <scope>NUCLEOTIDE SEQUENCE</scope>
    <source>
        <strain evidence="10">IMI 355091</strain>
    </source>
</reference>
<keyword evidence="3" id="KW-1003">Cell membrane</keyword>
<evidence type="ECO:0000256" key="8">
    <source>
        <dbReference type="SAM" id="Phobius"/>
    </source>
</evidence>
<comment type="subcellular location">
    <subcellularLocation>
        <location evidence="1">Cell membrane</location>
        <topology evidence="1">Multi-pass membrane protein</topology>
    </subcellularLocation>
</comment>
<name>A0A9W9DA64_9PLEO</name>
<evidence type="ECO:0000256" key="3">
    <source>
        <dbReference type="ARBA" id="ARBA00022475"/>
    </source>
</evidence>
<comment type="similarity">
    <text evidence="7">Belongs to the major facilitator superfamily. DHA1 family. Polyamines/proton antiporter (TC 2.A.1.2.16) subfamily.</text>
</comment>
<dbReference type="PROSITE" id="PS50850">
    <property type="entry name" value="MFS"/>
    <property type="match status" value="1"/>
</dbReference>
<feature type="transmembrane region" description="Helical" evidence="8">
    <location>
        <begin position="119"/>
        <end position="143"/>
    </location>
</feature>
<accession>A0A9W9DA64</accession>